<feature type="domain" description="Cysteine-rich" evidence="2">
    <location>
        <begin position="4"/>
        <end position="82"/>
    </location>
</feature>
<dbReference type="PANTHER" id="PTHR42947:SF1">
    <property type="entry name" value="COB--COM HETERODISULFIDE REDUCTASE SUBUNIT B 1"/>
    <property type="match status" value="1"/>
</dbReference>
<comment type="caution">
    <text evidence="3">The sequence shown here is derived from an EMBL/GenBank/DDBJ whole genome shotgun (WGS) entry which is preliminary data.</text>
</comment>
<evidence type="ECO:0000313" key="3">
    <source>
        <dbReference type="EMBL" id="MBC8335557.1"/>
    </source>
</evidence>
<gene>
    <name evidence="3" type="ORF">H8E29_09845</name>
</gene>
<dbReference type="InterPro" id="IPR051278">
    <property type="entry name" value="HdrB/HdrD_reductase"/>
</dbReference>
<dbReference type="Pfam" id="PF02754">
    <property type="entry name" value="CCG"/>
    <property type="match status" value="2"/>
</dbReference>
<dbReference type="Gene3D" id="1.20.1050.140">
    <property type="match status" value="1"/>
</dbReference>
<evidence type="ECO:0000259" key="2">
    <source>
        <dbReference type="Pfam" id="PF02754"/>
    </source>
</evidence>
<reference evidence="3 4" key="1">
    <citation type="submission" date="2020-08" db="EMBL/GenBank/DDBJ databases">
        <title>Bridging the membrane lipid divide: bacteria of the FCB group superphylum have the potential to synthesize archaeal ether lipids.</title>
        <authorList>
            <person name="Villanueva L."/>
            <person name="Von Meijenfeldt F.A.B."/>
            <person name="Westbye A.B."/>
            <person name="Yadav S."/>
            <person name="Hopmans E.C."/>
            <person name="Dutilh B.E."/>
            <person name="Sinninghe Damste J.S."/>
        </authorList>
    </citation>
    <scope>NUCLEOTIDE SEQUENCE [LARGE SCALE GENOMIC DNA]</scope>
    <source>
        <strain evidence="3">NIOZ-UU36</strain>
    </source>
</reference>
<sequence length="294" mass="32733">MKKYAYFPGCSLEKMALSYHKSSLETTRVLGVELEELEDWNCCGATTYFHLDEILANTLVARNLAIAEKQGLDFVAPCSACYKNAYFTNTYMKEDADLAEHINYALEADDLQLSGDLNVHHLIDVFANEVGPEEIKKKVTNPLKELRIAPYYGCQIVRPRKNGENVEDPQFFEELIRAMGANPIDFAYKTRCCGGSLLLTNRPAALDMIRHLLQNAQNSGADVIATACPLCQVNLEAYQTQVNEEFGTDFSTPVLYFTQLMGLALGIAPKKLGIGSELVSTLPVLSQFLKKEAR</sequence>
<dbReference type="PANTHER" id="PTHR42947">
    <property type="entry name" value="COB--COM HETERODISULFIDE REDUCTASE SUBUNIT B 1"/>
    <property type="match status" value="1"/>
</dbReference>
<proteinExistence type="predicted"/>
<dbReference type="AlphaFoldDB" id="A0A8J6NLG4"/>
<evidence type="ECO:0000313" key="4">
    <source>
        <dbReference type="Proteomes" id="UP000614469"/>
    </source>
</evidence>
<keyword evidence="1" id="KW-0560">Oxidoreductase</keyword>
<dbReference type="GO" id="GO:0016491">
    <property type="term" value="F:oxidoreductase activity"/>
    <property type="evidence" value="ECO:0007669"/>
    <property type="project" value="UniProtKB-KW"/>
</dbReference>
<dbReference type="InterPro" id="IPR004017">
    <property type="entry name" value="Cys_rich_dom"/>
</dbReference>
<protein>
    <submittedName>
        <fullName evidence="3">CoB--CoM heterodisulfide reductase iron-sulfur subunit B family protein</fullName>
    </submittedName>
</protein>
<dbReference type="Proteomes" id="UP000614469">
    <property type="component" value="Unassembled WGS sequence"/>
</dbReference>
<organism evidence="3 4">
    <name type="scientific">Candidatus Desulfolinea nitratireducens</name>
    <dbReference type="NCBI Taxonomy" id="2841698"/>
    <lineage>
        <taxon>Bacteria</taxon>
        <taxon>Bacillati</taxon>
        <taxon>Chloroflexota</taxon>
        <taxon>Anaerolineae</taxon>
        <taxon>Anaerolineales</taxon>
        <taxon>Anaerolineales incertae sedis</taxon>
        <taxon>Candidatus Desulfolinea</taxon>
    </lineage>
</organism>
<dbReference type="Gene3D" id="3.40.50.11810">
    <property type="match status" value="1"/>
</dbReference>
<name>A0A8J6NLG4_9CHLR</name>
<evidence type="ECO:0000256" key="1">
    <source>
        <dbReference type="ARBA" id="ARBA00023002"/>
    </source>
</evidence>
<feature type="domain" description="Cysteine-rich" evidence="2">
    <location>
        <begin position="150"/>
        <end position="235"/>
    </location>
</feature>
<dbReference type="EMBL" id="JACNJN010000113">
    <property type="protein sequence ID" value="MBC8335557.1"/>
    <property type="molecule type" value="Genomic_DNA"/>
</dbReference>
<accession>A0A8J6NLG4</accession>